<accession>X0USQ4</accession>
<evidence type="ECO:0000259" key="1">
    <source>
        <dbReference type="SMART" id="SM00474"/>
    </source>
</evidence>
<protein>
    <recommendedName>
        <fullName evidence="1">3'-5' exonuclease domain-containing protein</fullName>
    </recommendedName>
</protein>
<reference evidence="2" key="1">
    <citation type="journal article" date="2014" name="Front. Microbiol.">
        <title>High frequency of phylogenetically diverse reductive dehalogenase-homologous genes in deep subseafloor sedimentary metagenomes.</title>
        <authorList>
            <person name="Kawai M."/>
            <person name="Futagami T."/>
            <person name="Toyoda A."/>
            <person name="Takaki Y."/>
            <person name="Nishi S."/>
            <person name="Hori S."/>
            <person name="Arai W."/>
            <person name="Tsubouchi T."/>
            <person name="Morono Y."/>
            <person name="Uchiyama I."/>
            <person name="Ito T."/>
            <person name="Fujiyama A."/>
            <person name="Inagaki F."/>
            <person name="Takami H."/>
        </authorList>
    </citation>
    <scope>NUCLEOTIDE SEQUENCE</scope>
    <source>
        <strain evidence="2">Expedition CK06-06</strain>
    </source>
</reference>
<dbReference type="GO" id="GO:0003676">
    <property type="term" value="F:nucleic acid binding"/>
    <property type="evidence" value="ECO:0007669"/>
    <property type="project" value="InterPro"/>
</dbReference>
<dbReference type="EMBL" id="BARS01019486">
    <property type="protein sequence ID" value="GAF91455.1"/>
    <property type="molecule type" value="Genomic_DNA"/>
</dbReference>
<gene>
    <name evidence="2" type="ORF">S01H1_31575</name>
</gene>
<organism evidence="2">
    <name type="scientific">marine sediment metagenome</name>
    <dbReference type="NCBI Taxonomy" id="412755"/>
    <lineage>
        <taxon>unclassified sequences</taxon>
        <taxon>metagenomes</taxon>
        <taxon>ecological metagenomes</taxon>
    </lineage>
</organism>
<dbReference type="InterPro" id="IPR012337">
    <property type="entry name" value="RNaseH-like_sf"/>
</dbReference>
<name>X0USQ4_9ZZZZ</name>
<dbReference type="Gene3D" id="3.30.420.10">
    <property type="entry name" value="Ribonuclease H-like superfamily/Ribonuclease H"/>
    <property type="match status" value="1"/>
</dbReference>
<feature type="non-terminal residue" evidence="2">
    <location>
        <position position="275"/>
    </location>
</feature>
<evidence type="ECO:0000313" key="2">
    <source>
        <dbReference type="EMBL" id="GAF91455.1"/>
    </source>
</evidence>
<dbReference type="SUPFAM" id="SSF53098">
    <property type="entry name" value="Ribonuclease H-like"/>
    <property type="match status" value="1"/>
</dbReference>
<dbReference type="InterPro" id="IPR002562">
    <property type="entry name" value="3'-5'_exonuclease_dom"/>
</dbReference>
<dbReference type="GO" id="GO:0006261">
    <property type="term" value="P:DNA-templated DNA replication"/>
    <property type="evidence" value="ECO:0007669"/>
    <property type="project" value="InterPro"/>
</dbReference>
<dbReference type="GO" id="GO:0008408">
    <property type="term" value="F:3'-5' exonuclease activity"/>
    <property type="evidence" value="ECO:0007669"/>
    <property type="project" value="InterPro"/>
</dbReference>
<dbReference type="AlphaFoldDB" id="X0USQ4"/>
<dbReference type="PANTHER" id="PTHR10133:SF27">
    <property type="entry name" value="DNA POLYMERASE NU"/>
    <property type="match status" value="1"/>
</dbReference>
<proteinExistence type="predicted"/>
<comment type="caution">
    <text evidence="2">The sequence shown here is derived from an EMBL/GenBank/DDBJ whole genome shotgun (WGS) entry which is preliminary data.</text>
</comment>
<dbReference type="InterPro" id="IPR002298">
    <property type="entry name" value="DNA_polymerase_A"/>
</dbReference>
<dbReference type="PANTHER" id="PTHR10133">
    <property type="entry name" value="DNA POLYMERASE I"/>
    <property type="match status" value="1"/>
</dbReference>
<sequence>IIPLSTEGLDADALLLRMRALGRTDLSNKPLPARETFDSLIPKILPRPPTKNFLVTELDEIDRIVEECRKAKLCVFDLETSGLDIHANHVVSAQITCKRGMGYYIPIAHIGYEHNVDRVEVLTRIHSLLKDPNVITVAHNIKFDYQWFVKEGLLEINNVWDTMVAAHVINENRPAYNLKFLTKDILRKAMITFKSLGIYTGPGDCPEGLYPHFGHLPLEEALPYACADVDMTLRLYLQFRPIIDAQFKLIFYEVEMPLRAVLARMEYEGVELDVG</sequence>
<feature type="domain" description="3'-5' exonuclease" evidence="1">
    <location>
        <begin position="52"/>
        <end position="244"/>
    </location>
</feature>
<dbReference type="Pfam" id="PF01612">
    <property type="entry name" value="DNA_pol_A_exo1"/>
    <property type="match status" value="1"/>
</dbReference>
<dbReference type="InterPro" id="IPR036397">
    <property type="entry name" value="RNaseH_sf"/>
</dbReference>
<dbReference type="GO" id="GO:0003887">
    <property type="term" value="F:DNA-directed DNA polymerase activity"/>
    <property type="evidence" value="ECO:0007669"/>
    <property type="project" value="InterPro"/>
</dbReference>
<dbReference type="GO" id="GO:0006302">
    <property type="term" value="P:double-strand break repair"/>
    <property type="evidence" value="ECO:0007669"/>
    <property type="project" value="TreeGrafter"/>
</dbReference>
<feature type="non-terminal residue" evidence="2">
    <location>
        <position position="1"/>
    </location>
</feature>
<dbReference type="CDD" id="cd06139">
    <property type="entry name" value="DNA_polA_I_Ecoli_like_exo"/>
    <property type="match status" value="1"/>
</dbReference>
<dbReference type="SMART" id="SM00474">
    <property type="entry name" value="35EXOc"/>
    <property type="match status" value="1"/>
</dbReference>